<evidence type="ECO:0000256" key="5">
    <source>
        <dbReference type="HAMAP-Rule" id="MF_00113"/>
    </source>
</evidence>
<dbReference type="Gene3D" id="3.40.1780.10">
    <property type="entry name" value="QueA-like"/>
    <property type="match status" value="1"/>
</dbReference>
<proteinExistence type="inferred from homology"/>
<dbReference type="EMBL" id="JAXCLX010000001">
    <property type="protein sequence ID" value="MDY0871430.1"/>
    <property type="molecule type" value="Genomic_DNA"/>
</dbReference>
<keyword evidence="4 5" id="KW-0671">Queuosine biosynthesis</keyword>
<reference evidence="6 7" key="1">
    <citation type="journal article" date="2013" name="Antonie Van Leeuwenhoek">
        <title>Dongia rigui sp. nov., isolated from freshwater of a large wetland in Korea.</title>
        <authorList>
            <person name="Baik K.S."/>
            <person name="Hwang Y.M."/>
            <person name="Choi J.S."/>
            <person name="Kwon J."/>
            <person name="Seong C.N."/>
        </authorList>
    </citation>
    <scope>NUCLEOTIDE SEQUENCE [LARGE SCALE GENOMIC DNA]</scope>
    <source>
        <strain evidence="6 7">04SU4-P</strain>
    </source>
</reference>
<keyword evidence="3 5" id="KW-0949">S-adenosyl-L-methionine</keyword>
<evidence type="ECO:0000313" key="7">
    <source>
        <dbReference type="Proteomes" id="UP001271769"/>
    </source>
</evidence>
<name>A0ABU5DWY4_9PROT</name>
<sequence length="346" mass="38481">MRLSDFDFDLPPDRIALHPLEPREAARLLHVQEGGFSDRIVRDLPDLLREGDVLVSNDTKVIPAQLEGRRGEARIEVTLLTQIPGENTVNWWAFARPGKKLRLGERVEFAPDFAATVREKADDGQIRLDFGMDEPTFRAGLARHGWMPLPPYIRKSRAVERRDDTDYQTIFATREGAVAAPTAGLHFTPDLLARLKAKGVEQQRVTLHVGAGTFLPVKVDDVSQHKMHAEYGEIVPETAAAINRAKAEGRRVIAIGTTSLRLLESAAQDGRLLPFAASTDIFITPGFRFQIADMLMTNFHLPKSTLFMLVCAFAGEARMKAAYEHAIGSGYRFFSYGDASLLERAS</sequence>
<evidence type="ECO:0000256" key="4">
    <source>
        <dbReference type="ARBA" id="ARBA00022785"/>
    </source>
</evidence>
<keyword evidence="7" id="KW-1185">Reference proteome</keyword>
<dbReference type="EC" id="2.4.99.17" evidence="5"/>
<dbReference type="Gene3D" id="2.40.10.240">
    <property type="entry name" value="QueA-like"/>
    <property type="match status" value="1"/>
</dbReference>
<evidence type="ECO:0000256" key="3">
    <source>
        <dbReference type="ARBA" id="ARBA00022691"/>
    </source>
</evidence>
<comment type="function">
    <text evidence="5">Transfers and isomerizes the ribose moiety from AdoMet to the 7-aminomethyl group of 7-deazaguanine (preQ1-tRNA) to give epoxyqueuosine (oQ-tRNA).</text>
</comment>
<evidence type="ECO:0000256" key="1">
    <source>
        <dbReference type="ARBA" id="ARBA00022490"/>
    </source>
</evidence>
<dbReference type="NCBIfam" id="NF001140">
    <property type="entry name" value="PRK00147.1"/>
    <property type="match status" value="1"/>
</dbReference>
<comment type="similarity">
    <text evidence="5">Belongs to the QueA family.</text>
</comment>
<dbReference type="InterPro" id="IPR042118">
    <property type="entry name" value="QueA_dom1"/>
</dbReference>
<keyword evidence="2 5" id="KW-0808">Transferase</keyword>
<dbReference type="PANTHER" id="PTHR30307">
    <property type="entry name" value="S-ADENOSYLMETHIONINE:TRNA RIBOSYLTRANSFERASE-ISOMERASE"/>
    <property type="match status" value="1"/>
</dbReference>
<dbReference type="HAMAP" id="MF_00113">
    <property type="entry name" value="QueA"/>
    <property type="match status" value="1"/>
</dbReference>
<organism evidence="6 7">
    <name type="scientific">Dongia rigui</name>
    <dbReference type="NCBI Taxonomy" id="940149"/>
    <lineage>
        <taxon>Bacteria</taxon>
        <taxon>Pseudomonadati</taxon>
        <taxon>Pseudomonadota</taxon>
        <taxon>Alphaproteobacteria</taxon>
        <taxon>Rhodospirillales</taxon>
        <taxon>Dongiaceae</taxon>
        <taxon>Dongia</taxon>
    </lineage>
</organism>
<dbReference type="SUPFAM" id="SSF111337">
    <property type="entry name" value="QueA-like"/>
    <property type="match status" value="1"/>
</dbReference>
<dbReference type="PANTHER" id="PTHR30307:SF0">
    <property type="entry name" value="S-ADENOSYLMETHIONINE:TRNA RIBOSYLTRANSFERASE-ISOMERASE"/>
    <property type="match status" value="1"/>
</dbReference>
<protein>
    <recommendedName>
        <fullName evidence="5">S-adenosylmethionine:tRNA ribosyltransferase-isomerase</fullName>
        <ecNumber evidence="5">2.4.99.17</ecNumber>
    </recommendedName>
    <alternativeName>
        <fullName evidence="5">Queuosine biosynthesis protein QueA</fullName>
    </alternativeName>
</protein>
<dbReference type="InterPro" id="IPR036100">
    <property type="entry name" value="QueA_sf"/>
</dbReference>
<dbReference type="Pfam" id="PF02547">
    <property type="entry name" value="Queuosine_synth"/>
    <property type="match status" value="1"/>
</dbReference>
<dbReference type="NCBIfam" id="TIGR00113">
    <property type="entry name" value="queA"/>
    <property type="match status" value="1"/>
</dbReference>
<dbReference type="Proteomes" id="UP001271769">
    <property type="component" value="Unassembled WGS sequence"/>
</dbReference>
<dbReference type="GO" id="GO:0051075">
    <property type="term" value="F:S-adenosylmethionine:tRNA ribosyltransferase-isomerase activity"/>
    <property type="evidence" value="ECO:0007669"/>
    <property type="project" value="UniProtKB-EC"/>
</dbReference>
<evidence type="ECO:0000313" key="6">
    <source>
        <dbReference type="EMBL" id="MDY0871430.1"/>
    </source>
</evidence>
<comment type="catalytic activity">
    <reaction evidence="5">
        <text>7-aminomethyl-7-carbaguanosine(34) in tRNA + S-adenosyl-L-methionine = epoxyqueuosine(34) in tRNA + adenine + L-methionine + 2 H(+)</text>
        <dbReference type="Rhea" id="RHEA:32155"/>
        <dbReference type="Rhea" id="RHEA-COMP:10342"/>
        <dbReference type="Rhea" id="RHEA-COMP:18582"/>
        <dbReference type="ChEBI" id="CHEBI:15378"/>
        <dbReference type="ChEBI" id="CHEBI:16708"/>
        <dbReference type="ChEBI" id="CHEBI:57844"/>
        <dbReference type="ChEBI" id="CHEBI:59789"/>
        <dbReference type="ChEBI" id="CHEBI:82833"/>
        <dbReference type="ChEBI" id="CHEBI:194443"/>
        <dbReference type="EC" id="2.4.99.17"/>
    </reaction>
</comment>
<comment type="subcellular location">
    <subcellularLocation>
        <location evidence="5">Cytoplasm</location>
    </subcellularLocation>
</comment>
<dbReference type="InterPro" id="IPR042119">
    <property type="entry name" value="QueA_dom2"/>
</dbReference>
<keyword evidence="6" id="KW-0328">Glycosyltransferase</keyword>
<dbReference type="RefSeq" id="WP_320499860.1">
    <property type="nucleotide sequence ID" value="NZ_JAXCLX010000001.1"/>
</dbReference>
<dbReference type="InterPro" id="IPR003699">
    <property type="entry name" value="QueA"/>
</dbReference>
<keyword evidence="1 5" id="KW-0963">Cytoplasm</keyword>
<evidence type="ECO:0000256" key="2">
    <source>
        <dbReference type="ARBA" id="ARBA00022679"/>
    </source>
</evidence>
<comment type="subunit">
    <text evidence="5">Monomer.</text>
</comment>
<comment type="caution">
    <text evidence="6">The sequence shown here is derived from an EMBL/GenBank/DDBJ whole genome shotgun (WGS) entry which is preliminary data.</text>
</comment>
<gene>
    <name evidence="5 6" type="primary">queA</name>
    <name evidence="6" type="ORF">SMD31_05835</name>
</gene>
<accession>A0ABU5DWY4</accession>
<comment type="pathway">
    <text evidence="5">tRNA modification; tRNA-queuosine biosynthesis.</text>
</comment>